<organism evidence="1 2">
    <name type="scientific">Aureococcus anophagefferens</name>
    <name type="common">Harmful bloom alga</name>
    <dbReference type="NCBI Taxonomy" id="44056"/>
    <lineage>
        <taxon>Eukaryota</taxon>
        <taxon>Sar</taxon>
        <taxon>Stramenopiles</taxon>
        <taxon>Ochrophyta</taxon>
        <taxon>Pelagophyceae</taxon>
        <taxon>Pelagomonadales</taxon>
        <taxon>Pelagomonadaceae</taxon>
        <taxon>Aureococcus</taxon>
    </lineage>
</organism>
<dbReference type="SUPFAM" id="SSF101898">
    <property type="entry name" value="NHL repeat"/>
    <property type="match status" value="1"/>
</dbReference>
<sequence>MSSTDFLFCAAQASGSREVGGDEAPATPVDRDGLCHCEFVGKRFPGADKYLGGVRSSSGAIYAIPGHAKRVLQIVGDDVRLVGPAFEGKYKWLRGVAARDGCVYAIPCHAERVLRIAPPLAAGEDPEVSLVGPKLPGLWKWHGAVEDPASGRVYAIPQSAERVLRITPSDAVDDDGRPEAPAVELVGPVLPGRWKFYGGLYSSGAIYGVPACATGVLRIGLDPAEAADGALEDVSLIGDVPAGGWKWHGGCVTADGCVWGIPSNSASVLKIAPKSGVGGADVVATVTGPNNLPLRGGRHRTDDKYKYLGGVVAKDGRVYCIPSDADRVLRIDPATSEATYVGLDLSHLADGQSRGQNKWQNGYCAAADGCVYAIPLKCETVLKIDPTKPPDDCVSTVGGPFPGLNLWEGGVVGLDGALYCMPLKCDRVMRIAPPGTPPAGGAAGGGADAGPWWSAMVGCL</sequence>
<dbReference type="InterPro" id="IPR011042">
    <property type="entry name" value="6-blade_b-propeller_TolB-like"/>
</dbReference>
<dbReference type="EMBL" id="JBBJCI010000204">
    <property type="protein sequence ID" value="KAK7241153.1"/>
    <property type="molecule type" value="Genomic_DNA"/>
</dbReference>
<name>A0ABR1FYA5_AURAN</name>
<evidence type="ECO:0000313" key="2">
    <source>
        <dbReference type="Proteomes" id="UP001363151"/>
    </source>
</evidence>
<protein>
    <submittedName>
        <fullName evidence="1">Uncharacterized protein</fullName>
    </submittedName>
</protein>
<accession>A0ABR1FYA5</accession>
<proteinExistence type="predicted"/>
<evidence type="ECO:0000313" key="1">
    <source>
        <dbReference type="EMBL" id="KAK7241153.1"/>
    </source>
</evidence>
<gene>
    <name evidence="1" type="ORF">SO694_00051051</name>
</gene>
<dbReference type="SUPFAM" id="SSF63829">
    <property type="entry name" value="Calcium-dependent phosphotriesterase"/>
    <property type="match status" value="1"/>
</dbReference>
<comment type="caution">
    <text evidence="1">The sequence shown here is derived from an EMBL/GenBank/DDBJ whole genome shotgun (WGS) entry which is preliminary data.</text>
</comment>
<reference evidence="1 2" key="1">
    <citation type="submission" date="2024-03" db="EMBL/GenBank/DDBJ databases">
        <title>Aureococcus anophagefferens CCMP1851 and Kratosvirus quantuckense: Draft genome of a second virus-susceptible host strain in the model system.</title>
        <authorList>
            <person name="Chase E."/>
            <person name="Truchon A.R."/>
            <person name="Schepens W."/>
            <person name="Wilhelm S.W."/>
        </authorList>
    </citation>
    <scope>NUCLEOTIDE SEQUENCE [LARGE SCALE GENOMIC DNA]</scope>
    <source>
        <strain evidence="1 2">CCMP1851</strain>
    </source>
</reference>
<dbReference type="Proteomes" id="UP001363151">
    <property type="component" value="Unassembled WGS sequence"/>
</dbReference>
<dbReference type="Gene3D" id="2.120.10.30">
    <property type="entry name" value="TolB, C-terminal domain"/>
    <property type="match status" value="1"/>
</dbReference>
<keyword evidence="2" id="KW-1185">Reference proteome</keyword>